<evidence type="ECO:0000313" key="3">
    <source>
        <dbReference type="Proteomes" id="UP000182054"/>
    </source>
</evidence>
<gene>
    <name evidence="1" type="ORF">HQ605_12760</name>
    <name evidence="2" type="ORF">SAMN05444374_10737</name>
</gene>
<evidence type="ECO:0000313" key="4">
    <source>
        <dbReference type="Proteomes" id="UP001520140"/>
    </source>
</evidence>
<sequence length="66" mass="7093">MGNLPSVADVVATMPPAEIDRAIRALTVRQRALLLDGDLPSVWAVTEDLERCFAALSTRAGDSRGR</sequence>
<reference evidence="2 3" key="1">
    <citation type="submission" date="2016-10" db="EMBL/GenBank/DDBJ databases">
        <authorList>
            <person name="de Groot N.N."/>
        </authorList>
    </citation>
    <scope>NUCLEOTIDE SEQUENCE [LARGE SCALE GENOMIC DNA]</scope>
    <source>
        <strain evidence="2 3">DSM 44908</strain>
    </source>
</reference>
<evidence type="ECO:0000313" key="2">
    <source>
        <dbReference type="EMBL" id="SFA51817.1"/>
    </source>
</evidence>
<dbReference type="GeneID" id="85485968"/>
<dbReference type="EMBL" id="JABUKG010000012">
    <property type="protein sequence ID" value="MBY6321696.1"/>
    <property type="molecule type" value="Genomic_DNA"/>
</dbReference>
<dbReference type="AlphaFoldDB" id="A0A1I0TJF6"/>
<organism evidence="2 3">
    <name type="scientific">Rhodococcoides kroppenstedtii</name>
    <dbReference type="NCBI Taxonomy" id="293050"/>
    <lineage>
        <taxon>Bacteria</taxon>
        <taxon>Bacillati</taxon>
        <taxon>Actinomycetota</taxon>
        <taxon>Actinomycetes</taxon>
        <taxon>Mycobacteriales</taxon>
        <taxon>Nocardiaceae</taxon>
        <taxon>Rhodococcoides</taxon>
    </lineage>
</organism>
<accession>A0A1I0TJF6</accession>
<reference evidence="1 4" key="2">
    <citation type="submission" date="2020-06" db="EMBL/GenBank/DDBJ databases">
        <title>Taxonomy, biology and ecology of Rhodococcus bacteria occurring in California pistachio and other woody hosts as revealed by genome sequence analyses.</title>
        <authorList>
            <person name="Gai Y."/>
            <person name="Riely B."/>
        </authorList>
    </citation>
    <scope>NUCLEOTIDE SEQUENCE [LARGE SCALE GENOMIC DNA]</scope>
    <source>
        <strain evidence="1 4">BP-284</strain>
    </source>
</reference>
<keyword evidence="4" id="KW-1185">Reference proteome</keyword>
<protein>
    <submittedName>
        <fullName evidence="2">Uncharacterized protein</fullName>
    </submittedName>
</protein>
<name>A0A1I0TJF6_9NOCA</name>
<dbReference type="Proteomes" id="UP000182054">
    <property type="component" value="Unassembled WGS sequence"/>
</dbReference>
<dbReference type="EMBL" id="FOJN01000007">
    <property type="protein sequence ID" value="SFA51817.1"/>
    <property type="molecule type" value="Genomic_DNA"/>
</dbReference>
<dbReference type="OrthoDB" id="4474761at2"/>
<evidence type="ECO:0000313" key="1">
    <source>
        <dbReference type="EMBL" id="MBY6321696.1"/>
    </source>
</evidence>
<dbReference type="Proteomes" id="UP001520140">
    <property type="component" value="Unassembled WGS sequence"/>
</dbReference>
<proteinExistence type="predicted"/>
<dbReference type="RefSeq" id="WP_068099483.1">
    <property type="nucleotide sequence ID" value="NZ_CP135915.1"/>
</dbReference>